<keyword evidence="2" id="KW-1133">Transmembrane helix</keyword>
<gene>
    <name evidence="4" type="ORF">J2R99_003265</name>
</gene>
<proteinExistence type="predicted"/>
<keyword evidence="2" id="KW-0472">Membrane</keyword>
<keyword evidence="5" id="KW-1185">Reference proteome</keyword>
<reference evidence="4 5" key="1">
    <citation type="submission" date="2023-07" db="EMBL/GenBank/DDBJ databases">
        <title>Genomic Encyclopedia of Type Strains, Phase IV (KMG-IV): sequencing the most valuable type-strain genomes for metagenomic binning, comparative biology and taxonomic classification.</title>
        <authorList>
            <person name="Goeker M."/>
        </authorList>
    </citation>
    <scope>NUCLEOTIDE SEQUENCE [LARGE SCALE GENOMIC DNA]</scope>
    <source>
        <strain evidence="4 5">DSM 11549</strain>
    </source>
</reference>
<evidence type="ECO:0000313" key="4">
    <source>
        <dbReference type="EMBL" id="MDQ0327396.1"/>
    </source>
</evidence>
<dbReference type="InterPro" id="IPR005182">
    <property type="entry name" value="YdbS-like_PH"/>
</dbReference>
<feature type="transmembrane region" description="Helical" evidence="2">
    <location>
        <begin position="74"/>
        <end position="94"/>
    </location>
</feature>
<dbReference type="Pfam" id="PF03703">
    <property type="entry name" value="bPH_2"/>
    <property type="match status" value="1"/>
</dbReference>
<dbReference type="RefSeq" id="WP_307155438.1">
    <property type="nucleotide sequence ID" value="NZ_JAUSUK010000002.1"/>
</dbReference>
<dbReference type="Proteomes" id="UP001230253">
    <property type="component" value="Unassembled WGS sequence"/>
</dbReference>
<feature type="domain" description="YdbS-like PH" evidence="3">
    <location>
        <begin position="95"/>
        <end position="183"/>
    </location>
</feature>
<feature type="transmembrane region" description="Helical" evidence="2">
    <location>
        <begin position="106"/>
        <end position="125"/>
    </location>
</feature>
<dbReference type="EMBL" id="JAUSUK010000002">
    <property type="protein sequence ID" value="MDQ0327396.1"/>
    <property type="molecule type" value="Genomic_DNA"/>
</dbReference>
<evidence type="ECO:0000313" key="5">
    <source>
        <dbReference type="Proteomes" id="UP001230253"/>
    </source>
</evidence>
<feature type="region of interest" description="Disordered" evidence="1">
    <location>
        <begin position="195"/>
        <end position="221"/>
    </location>
</feature>
<evidence type="ECO:0000256" key="1">
    <source>
        <dbReference type="SAM" id="MobiDB-lite"/>
    </source>
</evidence>
<protein>
    <recommendedName>
        <fullName evidence="3">YdbS-like PH domain-containing protein</fullName>
    </recommendedName>
</protein>
<accession>A0ABU0CBU3</accession>
<feature type="transmembrane region" description="Helical" evidence="2">
    <location>
        <begin position="43"/>
        <end position="62"/>
    </location>
</feature>
<evidence type="ECO:0000259" key="3">
    <source>
        <dbReference type="Pfam" id="PF03703"/>
    </source>
</evidence>
<dbReference type="InterPro" id="IPR054839">
    <property type="entry name" value="puhB_PGC"/>
</dbReference>
<sequence length="221" mass="23984">MNEYESEPIRGLPQRLPKGERILWQGEPRWASLARRVFHLPTLVVYFAVLLALRAVLALSAGGTAKDAILSATWLLPVAALAVLILTVYGWLIARTTVYTITEKRLVIRSGVVLPMTLNIPFAAVESAALRLHGKGIGDIPLVLSPNHRVAYYALWPHARPWKIKQPEPMLRSVADAERVAEILAGALAATAGRGDKSGETALEAETDTDAQWSSHASAVA</sequence>
<organism evidence="4 5">
    <name type="scientific">Rhodopseudomonas julia</name>
    <dbReference type="NCBI Taxonomy" id="200617"/>
    <lineage>
        <taxon>Bacteria</taxon>
        <taxon>Pseudomonadati</taxon>
        <taxon>Pseudomonadota</taxon>
        <taxon>Alphaproteobacteria</taxon>
        <taxon>Hyphomicrobiales</taxon>
        <taxon>Nitrobacteraceae</taxon>
        <taxon>Rhodopseudomonas</taxon>
    </lineage>
</organism>
<comment type="caution">
    <text evidence="4">The sequence shown here is derived from an EMBL/GenBank/DDBJ whole genome shotgun (WGS) entry which is preliminary data.</text>
</comment>
<keyword evidence="2" id="KW-0812">Transmembrane</keyword>
<evidence type="ECO:0000256" key="2">
    <source>
        <dbReference type="SAM" id="Phobius"/>
    </source>
</evidence>
<dbReference type="NCBIfam" id="NF040894">
    <property type="entry name" value="puhB_PGC"/>
    <property type="match status" value="1"/>
</dbReference>
<feature type="compositionally biased region" description="Polar residues" evidence="1">
    <location>
        <begin position="210"/>
        <end position="221"/>
    </location>
</feature>
<name>A0ABU0CBU3_9BRAD</name>